<protein>
    <submittedName>
        <fullName evidence="2">Predicted protein</fullName>
    </submittedName>
</protein>
<feature type="region of interest" description="Disordered" evidence="1">
    <location>
        <begin position="1"/>
        <end position="38"/>
    </location>
</feature>
<evidence type="ECO:0000256" key="1">
    <source>
        <dbReference type="SAM" id="MobiDB-lite"/>
    </source>
</evidence>
<name>B0E3E5_LACBS</name>
<dbReference type="HOGENOM" id="CLU_144295_0_0_1"/>
<dbReference type="EMBL" id="DS547226">
    <property type="protein sequence ID" value="EDQ98643.1"/>
    <property type="molecule type" value="Genomic_DNA"/>
</dbReference>
<feature type="compositionally biased region" description="Polar residues" evidence="1">
    <location>
        <begin position="119"/>
        <end position="135"/>
    </location>
</feature>
<evidence type="ECO:0000313" key="3">
    <source>
        <dbReference type="Proteomes" id="UP000001194"/>
    </source>
</evidence>
<keyword evidence="3" id="KW-1185">Reference proteome</keyword>
<sequence length="156" mass="18125">MTPTHDCRTTTITNGHHNPQPSLTTHNRPSMPQHHKNNTAMPHHQLWQENEHLQHRRDNEDSDNVVCQPRCHVTRRCGNQTVNDNQFTDSDDSTTIRNYHVTTTRDKDVPRHPRWRQHMPSSLSTVDSHNPPSGQHNHRHVTTSPSATLSNVTRRR</sequence>
<dbReference type="Proteomes" id="UP000001194">
    <property type="component" value="Unassembled WGS sequence"/>
</dbReference>
<gene>
    <name evidence="2" type="ORF">LACBIDRAFT_335784</name>
</gene>
<dbReference type="RefSeq" id="XP_001890709.1">
    <property type="nucleotide sequence ID" value="XM_001890674.1"/>
</dbReference>
<feature type="region of interest" description="Disordered" evidence="1">
    <location>
        <begin position="103"/>
        <end position="156"/>
    </location>
</feature>
<dbReference type="AlphaFoldDB" id="B0E3E5"/>
<proteinExistence type="predicted"/>
<feature type="compositionally biased region" description="Polar residues" evidence="1">
    <location>
        <begin position="142"/>
        <end position="156"/>
    </location>
</feature>
<accession>B0E3E5</accession>
<dbReference type="GeneID" id="6086358"/>
<organism evidence="3">
    <name type="scientific">Laccaria bicolor (strain S238N-H82 / ATCC MYA-4686)</name>
    <name type="common">Bicoloured deceiver</name>
    <name type="synonym">Laccaria laccata var. bicolor</name>
    <dbReference type="NCBI Taxonomy" id="486041"/>
    <lineage>
        <taxon>Eukaryota</taxon>
        <taxon>Fungi</taxon>
        <taxon>Dikarya</taxon>
        <taxon>Basidiomycota</taxon>
        <taxon>Agaricomycotina</taxon>
        <taxon>Agaricomycetes</taxon>
        <taxon>Agaricomycetidae</taxon>
        <taxon>Agaricales</taxon>
        <taxon>Agaricineae</taxon>
        <taxon>Hydnangiaceae</taxon>
        <taxon>Laccaria</taxon>
    </lineage>
</organism>
<reference evidence="2 3" key="1">
    <citation type="journal article" date="2008" name="Nature">
        <title>The genome of Laccaria bicolor provides insights into mycorrhizal symbiosis.</title>
        <authorList>
            <person name="Martin F."/>
            <person name="Aerts A."/>
            <person name="Ahren D."/>
            <person name="Brun A."/>
            <person name="Danchin E.G.J."/>
            <person name="Duchaussoy F."/>
            <person name="Gibon J."/>
            <person name="Kohler A."/>
            <person name="Lindquist E."/>
            <person name="Pereda V."/>
            <person name="Salamov A."/>
            <person name="Shapiro H.J."/>
            <person name="Wuyts J."/>
            <person name="Blaudez D."/>
            <person name="Buee M."/>
            <person name="Brokstein P."/>
            <person name="Canbaeck B."/>
            <person name="Cohen D."/>
            <person name="Courty P.E."/>
            <person name="Coutinho P.M."/>
            <person name="Delaruelle C."/>
            <person name="Detter J.C."/>
            <person name="Deveau A."/>
            <person name="DiFazio S."/>
            <person name="Duplessis S."/>
            <person name="Fraissinet-Tachet L."/>
            <person name="Lucic E."/>
            <person name="Frey-Klett P."/>
            <person name="Fourrey C."/>
            <person name="Feussner I."/>
            <person name="Gay G."/>
            <person name="Grimwood J."/>
            <person name="Hoegger P.J."/>
            <person name="Jain P."/>
            <person name="Kilaru S."/>
            <person name="Labbe J."/>
            <person name="Lin Y.C."/>
            <person name="Legue V."/>
            <person name="Le Tacon F."/>
            <person name="Marmeisse R."/>
            <person name="Melayah D."/>
            <person name="Montanini B."/>
            <person name="Muratet M."/>
            <person name="Nehls U."/>
            <person name="Niculita-Hirzel H."/>
            <person name="Oudot-Le Secq M.P."/>
            <person name="Peter M."/>
            <person name="Quesneville H."/>
            <person name="Rajashekar B."/>
            <person name="Reich M."/>
            <person name="Rouhier N."/>
            <person name="Schmutz J."/>
            <person name="Yin T."/>
            <person name="Chalot M."/>
            <person name="Henrissat B."/>
            <person name="Kuees U."/>
            <person name="Lucas S."/>
            <person name="Van de Peer Y."/>
            <person name="Podila G.K."/>
            <person name="Polle A."/>
            <person name="Pukkila P.J."/>
            <person name="Richardson P.M."/>
            <person name="Rouze P."/>
            <person name="Sanders I.R."/>
            <person name="Stajich J.E."/>
            <person name="Tunlid A."/>
            <person name="Tuskan G."/>
            <person name="Grigoriev I.V."/>
        </authorList>
    </citation>
    <scope>NUCLEOTIDE SEQUENCE [LARGE SCALE GENOMIC DNA]</scope>
    <source>
        <strain evidence="3">S238N-H82 / ATCC MYA-4686</strain>
    </source>
</reference>
<dbReference type="KEGG" id="lbc:LACBIDRAFT_335784"/>
<feature type="compositionally biased region" description="Polar residues" evidence="1">
    <location>
        <begin position="9"/>
        <end position="30"/>
    </location>
</feature>
<evidence type="ECO:0000313" key="2">
    <source>
        <dbReference type="EMBL" id="EDQ98643.1"/>
    </source>
</evidence>
<dbReference type="InParanoid" id="B0E3E5"/>